<evidence type="ECO:0000313" key="2">
    <source>
        <dbReference type="EMBL" id="KAG6950298.1"/>
    </source>
</evidence>
<feature type="compositionally biased region" description="Basic and acidic residues" evidence="1">
    <location>
        <begin position="42"/>
        <end position="56"/>
    </location>
</feature>
<protein>
    <submittedName>
        <fullName evidence="2">Uncharacterized protein</fullName>
    </submittedName>
</protein>
<feature type="region of interest" description="Disordered" evidence="1">
    <location>
        <begin position="1"/>
        <end position="71"/>
    </location>
</feature>
<evidence type="ECO:0000256" key="1">
    <source>
        <dbReference type="SAM" id="MobiDB-lite"/>
    </source>
</evidence>
<organism evidence="2 3">
    <name type="scientific">Phytophthora cactorum</name>
    <dbReference type="NCBI Taxonomy" id="29920"/>
    <lineage>
        <taxon>Eukaryota</taxon>
        <taxon>Sar</taxon>
        <taxon>Stramenopiles</taxon>
        <taxon>Oomycota</taxon>
        <taxon>Peronosporomycetes</taxon>
        <taxon>Peronosporales</taxon>
        <taxon>Peronosporaceae</taxon>
        <taxon>Phytophthora</taxon>
    </lineage>
</organism>
<gene>
    <name evidence="2" type="ORF">JG687_00014336</name>
</gene>
<reference evidence="2" key="1">
    <citation type="submission" date="2021-01" db="EMBL/GenBank/DDBJ databases">
        <title>Phytophthora aleatoria, a newly-described species from Pinus radiata is distinct from Phytophthora cactorum isolates based on comparative genomics.</title>
        <authorList>
            <person name="Mcdougal R."/>
            <person name="Panda P."/>
            <person name="Williams N."/>
            <person name="Studholme D.J."/>
        </authorList>
    </citation>
    <scope>NUCLEOTIDE SEQUENCE</scope>
    <source>
        <strain evidence="2">NZFS 3830</strain>
    </source>
</reference>
<dbReference type="Proteomes" id="UP000688947">
    <property type="component" value="Unassembled WGS sequence"/>
</dbReference>
<name>A0A8T1TZ08_9STRA</name>
<dbReference type="OrthoDB" id="119275at2759"/>
<comment type="caution">
    <text evidence="2">The sequence shown here is derived from an EMBL/GenBank/DDBJ whole genome shotgun (WGS) entry which is preliminary data.</text>
</comment>
<accession>A0A8T1TZ08</accession>
<proteinExistence type="predicted"/>
<dbReference type="EMBL" id="JAENGZ010001146">
    <property type="protein sequence ID" value="KAG6950298.1"/>
    <property type="molecule type" value="Genomic_DNA"/>
</dbReference>
<sequence length="114" mass="12439">MAGSTAKKKGKRGRCAPRIDDSSDSDSDVALHQALSTPDSSRQQEDTSPKYPEKKKSSPVSSVKPGSDDINAPVEVSVAYPRFNGVFNSWDDTVAAFVSYQSDTFLMYKLRTSN</sequence>
<feature type="compositionally biased region" description="Basic residues" evidence="1">
    <location>
        <begin position="1"/>
        <end position="15"/>
    </location>
</feature>
<evidence type="ECO:0000313" key="3">
    <source>
        <dbReference type="Proteomes" id="UP000688947"/>
    </source>
</evidence>
<dbReference type="AlphaFoldDB" id="A0A8T1TZ08"/>
<dbReference type="VEuPathDB" id="FungiDB:PC110_g8075"/>